<protein>
    <submittedName>
        <fullName evidence="4">Brefeldin A-inhibited guanine nucleotide-exchange protein 5</fullName>
    </submittedName>
</protein>
<feature type="region of interest" description="Disordered" evidence="2">
    <location>
        <begin position="17"/>
        <end position="51"/>
    </location>
</feature>
<dbReference type="PANTHER" id="PTHR10663:SF312">
    <property type="entry name" value="BREFELDIN A-INHIBITED GUANINE NUCLEOTIDE-EXCHANGE PROTEIN 5"/>
    <property type="match status" value="1"/>
</dbReference>
<keyword evidence="5" id="KW-1185">Reference proteome</keyword>
<dbReference type="Proteomes" id="UP001341840">
    <property type="component" value="Unassembled WGS sequence"/>
</dbReference>
<evidence type="ECO:0000313" key="5">
    <source>
        <dbReference type="Proteomes" id="UP001341840"/>
    </source>
</evidence>
<feature type="domain" description="Mon2/Sec7/BIG1-like HUS" evidence="3">
    <location>
        <begin position="113"/>
        <end position="207"/>
    </location>
</feature>
<name>A0ABU6QHD7_9FABA</name>
<evidence type="ECO:0000256" key="1">
    <source>
        <dbReference type="ARBA" id="ARBA00022658"/>
    </source>
</evidence>
<gene>
    <name evidence="4" type="primary">BIG5_2</name>
    <name evidence="4" type="ORF">PIB30_047761</name>
</gene>
<sequence>MLTQMISIIFRRMETNPVETSGGHTATEAASAENSNTQYDETSSGESNEKEMTLGDALSQAKDASPASLEELQQLAGGADIKGLEAVLDKAVHTEDGKQIIRGIDLESMGIVQRDALLVFRTLCKMGMKEDNDEVTTKTRILSLELLQGLLEGVSHSFTKNFHFIDSVKAYLSYALLRASVSQSPVIFQYATGIFLVLLLRLRESLK</sequence>
<evidence type="ECO:0000259" key="3">
    <source>
        <dbReference type="Pfam" id="PF12783"/>
    </source>
</evidence>
<evidence type="ECO:0000313" key="4">
    <source>
        <dbReference type="EMBL" id="MED6110953.1"/>
    </source>
</evidence>
<accession>A0ABU6QHD7</accession>
<dbReference type="PANTHER" id="PTHR10663">
    <property type="entry name" value="GUANYL-NUCLEOTIDE EXCHANGE FACTOR"/>
    <property type="match status" value="1"/>
</dbReference>
<dbReference type="EMBL" id="JASCZI010000308">
    <property type="protein sequence ID" value="MED6110953.1"/>
    <property type="molecule type" value="Genomic_DNA"/>
</dbReference>
<organism evidence="4 5">
    <name type="scientific">Stylosanthes scabra</name>
    <dbReference type="NCBI Taxonomy" id="79078"/>
    <lineage>
        <taxon>Eukaryota</taxon>
        <taxon>Viridiplantae</taxon>
        <taxon>Streptophyta</taxon>
        <taxon>Embryophyta</taxon>
        <taxon>Tracheophyta</taxon>
        <taxon>Spermatophyta</taxon>
        <taxon>Magnoliopsida</taxon>
        <taxon>eudicotyledons</taxon>
        <taxon>Gunneridae</taxon>
        <taxon>Pentapetalae</taxon>
        <taxon>rosids</taxon>
        <taxon>fabids</taxon>
        <taxon>Fabales</taxon>
        <taxon>Fabaceae</taxon>
        <taxon>Papilionoideae</taxon>
        <taxon>50 kb inversion clade</taxon>
        <taxon>dalbergioids sensu lato</taxon>
        <taxon>Dalbergieae</taxon>
        <taxon>Pterocarpus clade</taxon>
        <taxon>Stylosanthes</taxon>
    </lineage>
</organism>
<dbReference type="Pfam" id="PF12783">
    <property type="entry name" value="Sec7-like_HUS"/>
    <property type="match status" value="1"/>
</dbReference>
<keyword evidence="1" id="KW-0344">Guanine-nucleotide releasing factor</keyword>
<feature type="non-terminal residue" evidence="4">
    <location>
        <position position="207"/>
    </location>
</feature>
<reference evidence="4 5" key="1">
    <citation type="journal article" date="2023" name="Plants (Basel)">
        <title>Bridging the Gap: Combining Genomics and Transcriptomics Approaches to Understand Stylosanthes scabra, an Orphan Legume from the Brazilian Caatinga.</title>
        <authorList>
            <person name="Ferreira-Neto J.R.C."/>
            <person name="da Silva M.D."/>
            <person name="Binneck E."/>
            <person name="de Melo N.F."/>
            <person name="da Silva R.H."/>
            <person name="de Melo A.L.T.M."/>
            <person name="Pandolfi V."/>
            <person name="Bustamante F.O."/>
            <person name="Brasileiro-Vidal A.C."/>
            <person name="Benko-Iseppon A.M."/>
        </authorList>
    </citation>
    <scope>NUCLEOTIDE SEQUENCE [LARGE SCALE GENOMIC DNA]</scope>
    <source>
        <tissue evidence="4">Leaves</tissue>
    </source>
</reference>
<dbReference type="InterPro" id="IPR032691">
    <property type="entry name" value="Mon2/Sec7/BIG1-like_HUS"/>
</dbReference>
<proteinExistence type="predicted"/>
<comment type="caution">
    <text evidence="4">The sequence shown here is derived from an EMBL/GenBank/DDBJ whole genome shotgun (WGS) entry which is preliminary data.</text>
</comment>
<feature type="compositionally biased region" description="Polar residues" evidence="2">
    <location>
        <begin position="32"/>
        <end position="46"/>
    </location>
</feature>
<evidence type="ECO:0000256" key="2">
    <source>
        <dbReference type="SAM" id="MobiDB-lite"/>
    </source>
</evidence>